<dbReference type="InterPro" id="IPR013249">
    <property type="entry name" value="RNA_pol_sigma70_r4_t2"/>
</dbReference>
<reference evidence="7 8" key="1">
    <citation type="submission" date="2019-10" db="EMBL/GenBank/DDBJ databases">
        <title>Nocardioides novel species isolated from the excrement of Marmot.</title>
        <authorList>
            <person name="Zhang G."/>
        </authorList>
    </citation>
    <scope>NUCLEOTIDE SEQUENCE [LARGE SCALE GENOMIC DNA]</scope>
    <source>
        <strain evidence="8">zg-579</strain>
    </source>
</reference>
<sequence>MTPFPTCSAKTCGRQHARPCPRWSTWRTPPALCSTGGRSRAQIQEAWMGARDRDVDDRVRALVDANTSPLLAFFLRRVEAPEDAADLLHNALLVVWRRRAATPSDEVEARMWMYGVARKVLLTHHRSLRRRSALHDKLRDELAGESRVETTHPMSLDVRDAISRLERLDQEIIRLTYWDGFTLAQAARHLRMSEGTVRSRHHRARHRLRALLSVPEPDTAR</sequence>
<accession>A0A6I3J5F0</accession>
<dbReference type="PANTHER" id="PTHR43133">
    <property type="entry name" value="RNA POLYMERASE ECF-TYPE SIGMA FACTO"/>
    <property type="match status" value="1"/>
</dbReference>
<evidence type="ECO:0000256" key="2">
    <source>
        <dbReference type="ARBA" id="ARBA00023015"/>
    </source>
</evidence>
<comment type="caution">
    <text evidence="7">The sequence shown here is derived from an EMBL/GenBank/DDBJ whole genome shotgun (WGS) entry which is preliminary data.</text>
</comment>
<dbReference type="SUPFAM" id="SSF88946">
    <property type="entry name" value="Sigma2 domain of RNA polymerase sigma factors"/>
    <property type="match status" value="1"/>
</dbReference>
<keyword evidence="3" id="KW-0731">Sigma factor</keyword>
<dbReference type="InterPro" id="IPR036388">
    <property type="entry name" value="WH-like_DNA-bd_sf"/>
</dbReference>
<keyword evidence="2" id="KW-0805">Transcription regulation</keyword>
<comment type="similarity">
    <text evidence="1">Belongs to the sigma-70 factor family. ECF subfamily.</text>
</comment>
<gene>
    <name evidence="7" type="ORF">GGQ22_05160</name>
</gene>
<keyword evidence="8" id="KW-1185">Reference proteome</keyword>
<keyword evidence="4" id="KW-0804">Transcription</keyword>
<dbReference type="InterPro" id="IPR013325">
    <property type="entry name" value="RNA_pol_sigma_r2"/>
</dbReference>
<evidence type="ECO:0000256" key="1">
    <source>
        <dbReference type="ARBA" id="ARBA00010641"/>
    </source>
</evidence>
<dbReference type="GO" id="GO:0016987">
    <property type="term" value="F:sigma factor activity"/>
    <property type="evidence" value="ECO:0007669"/>
    <property type="project" value="UniProtKB-KW"/>
</dbReference>
<organism evidence="7 8">
    <name type="scientific">Nocardioides marmotae</name>
    <dbReference type="NCBI Taxonomy" id="2663857"/>
    <lineage>
        <taxon>Bacteria</taxon>
        <taxon>Bacillati</taxon>
        <taxon>Actinomycetota</taxon>
        <taxon>Actinomycetes</taxon>
        <taxon>Propionibacteriales</taxon>
        <taxon>Nocardioidaceae</taxon>
        <taxon>Nocardioides</taxon>
    </lineage>
</organism>
<evidence type="ECO:0000313" key="8">
    <source>
        <dbReference type="Proteomes" id="UP000433406"/>
    </source>
</evidence>
<evidence type="ECO:0000256" key="4">
    <source>
        <dbReference type="ARBA" id="ARBA00023163"/>
    </source>
</evidence>
<dbReference type="PANTHER" id="PTHR43133:SF25">
    <property type="entry name" value="RNA POLYMERASE SIGMA FACTOR RFAY-RELATED"/>
    <property type="match status" value="1"/>
</dbReference>
<dbReference type="EMBL" id="WLCI01000005">
    <property type="protein sequence ID" value="MTB94464.1"/>
    <property type="molecule type" value="Genomic_DNA"/>
</dbReference>
<dbReference type="Pfam" id="PF04542">
    <property type="entry name" value="Sigma70_r2"/>
    <property type="match status" value="1"/>
</dbReference>
<proteinExistence type="inferred from homology"/>
<name>A0A6I3J5F0_9ACTN</name>
<dbReference type="Gene3D" id="1.10.10.10">
    <property type="entry name" value="Winged helix-like DNA-binding domain superfamily/Winged helix DNA-binding domain"/>
    <property type="match status" value="1"/>
</dbReference>
<dbReference type="InterPro" id="IPR007627">
    <property type="entry name" value="RNA_pol_sigma70_r2"/>
</dbReference>
<dbReference type="AlphaFoldDB" id="A0A6I3J5F0"/>
<dbReference type="GO" id="GO:0003677">
    <property type="term" value="F:DNA binding"/>
    <property type="evidence" value="ECO:0007669"/>
    <property type="project" value="InterPro"/>
</dbReference>
<protein>
    <submittedName>
        <fullName evidence="7">Sigma-70 family RNA polymerase sigma factor</fullName>
    </submittedName>
</protein>
<dbReference type="InterPro" id="IPR039425">
    <property type="entry name" value="RNA_pol_sigma-70-like"/>
</dbReference>
<dbReference type="GO" id="GO:0006352">
    <property type="term" value="P:DNA-templated transcription initiation"/>
    <property type="evidence" value="ECO:0007669"/>
    <property type="project" value="InterPro"/>
</dbReference>
<dbReference type="Pfam" id="PF08281">
    <property type="entry name" value="Sigma70_r4_2"/>
    <property type="match status" value="1"/>
</dbReference>
<evidence type="ECO:0000259" key="5">
    <source>
        <dbReference type="Pfam" id="PF04542"/>
    </source>
</evidence>
<dbReference type="NCBIfam" id="TIGR02937">
    <property type="entry name" value="sigma70-ECF"/>
    <property type="match status" value="1"/>
</dbReference>
<evidence type="ECO:0000313" key="7">
    <source>
        <dbReference type="EMBL" id="MTB94464.1"/>
    </source>
</evidence>
<dbReference type="InterPro" id="IPR013324">
    <property type="entry name" value="RNA_pol_sigma_r3/r4-like"/>
</dbReference>
<dbReference type="InterPro" id="IPR014284">
    <property type="entry name" value="RNA_pol_sigma-70_dom"/>
</dbReference>
<feature type="domain" description="RNA polymerase sigma-70 region 2" evidence="5">
    <location>
        <begin position="62"/>
        <end position="131"/>
    </location>
</feature>
<dbReference type="Proteomes" id="UP000433406">
    <property type="component" value="Unassembled WGS sequence"/>
</dbReference>
<dbReference type="Gene3D" id="1.10.1740.10">
    <property type="match status" value="1"/>
</dbReference>
<evidence type="ECO:0000256" key="3">
    <source>
        <dbReference type="ARBA" id="ARBA00023082"/>
    </source>
</evidence>
<dbReference type="SUPFAM" id="SSF88659">
    <property type="entry name" value="Sigma3 and sigma4 domains of RNA polymerase sigma factors"/>
    <property type="match status" value="1"/>
</dbReference>
<evidence type="ECO:0000259" key="6">
    <source>
        <dbReference type="Pfam" id="PF08281"/>
    </source>
</evidence>
<feature type="domain" description="RNA polymerase sigma factor 70 region 4 type 2" evidence="6">
    <location>
        <begin position="157"/>
        <end position="208"/>
    </location>
</feature>